<dbReference type="PANTHER" id="PTHR47331">
    <property type="entry name" value="PHD-TYPE DOMAIN-CONTAINING PROTEIN"/>
    <property type="match status" value="1"/>
</dbReference>
<dbReference type="GO" id="GO:0003676">
    <property type="term" value="F:nucleic acid binding"/>
    <property type="evidence" value="ECO:0007669"/>
    <property type="project" value="InterPro"/>
</dbReference>
<gene>
    <name evidence="2" type="ORF">AVEN_77154_1</name>
</gene>
<protein>
    <recommendedName>
        <fullName evidence="1">DUF5641 domain-containing protein</fullName>
    </recommendedName>
</protein>
<reference evidence="2 3" key="1">
    <citation type="journal article" date="2019" name="Sci. Rep.">
        <title>Orb-weaving spider Araneus ventricosus genome elucidates the spidroin gene catalogue.</title>
        <authorList>
            <person name="Kono N."/>
            <person name="Nakamura H."/>
            <person name="Ohtoshi R."/>
            <person name="Moran D.A.P."/>
            <person name="Shinohara A."/>
            <person name="Yoshida Y."/>
            <person name="Fujiwara M."/>
            <person name="Mori M."/>
            <person name="Tomita M."/>
            <person name="Arakawa K."/>
        </authorList>
    </citation>
    <scope>NUCLEOTIDE SEQUENCE [LARGE SCALE GENOMIC DNA]</scope>
</reference>
<dbReference type="EMBL" id="BGPR01107341">
    <property type="protein sequence ID" value="GBM79251.1"/>
    <property type="molecule type" value="Genomic_DNA"/>
</dbReference>
<comment type="caution">
    <text evidence="2">The sequence shown here is derived from an EMBL/GenBank/DDBJ whole genome shotgun (WGS) entry which is preliminary data.</text>
</comment>
<organism evidence="2 3">
    <name type="scientific">Araneus ventricosus</name>
    <name type="common">Orbweaver spider</name>
    <name type="synonym">Epeira ventricosa</name>
    <dbReference type="NCBI Taxonomy" id="182803"/>
    <lineage>
        <taxon>Eukaryota</taxon>
        <taxon>Metazoa</taxon>
        <taxon>Ecdysozoa</taxon>
        <taxon>Arthropoda</taxon>
        <taxon>Chelicerata</taxon>
        <taxon>Arachnida</taxon>
        <taxon>Araneae</taxon>
        <taxon>Araneomorphae</taxon>
        <taxon>Entelegynae</taxon>
        <taxon>Araneoidea</taxon>
        <taxon>Araneidae</taxon>
        <taxon>Araneus</taxon>
    </lineage>
</organism>
<dbReference type="Gene3D" id="3.30.420.10">
    <property type="entry name" value="Ribonuclease H-like superfamily/Ribonuclease H"/>
    <property type="match status" value="1"/>
</dbReference>
<evidence type="ECO:0000259" key="1">
    <source>
        <dbReference type="Pfam" id="PF18701"/>
    </source>
</evidence>
<dbReference type="OrthoDB" id="8061911at2759"/>
<dbReference type="InterPro" id="IPR040676">
    <property type="entry name" value="DUF5641"/>
</dbReference>
<proteinExistence type="predicted"/>
<dbReference type="Pfam" id="PF18701">
    <property type="entry name" value="DUF5641"/>
    <property type="match status" value="1"/>
</dbReference>
<keyword evidence="3" id="KW-1185">Reference proteome</keyword>
<evidence type="ECO:0000313" key="3">
    <source>
        <dbReference type="Proteomes" id="UP000499080"/>
    </source>
</evidence>
<sequence length="243" mass="28185">MARRGKISTIFTDNGRNFVGAHNELKRLFKLVSNPDNLLAHYLGSEKIHWNFIPPKSAHFGGLWESGVKSFKFHFLRAVGNLKLTYEEFLTVSNQIEGILNSRSLIPLSSDTNDLQALSPALFLFGRPISAVVEPNLTEFSDNALKRWQRVTKITQYVWFRWQRDYLNHLQQKNKWYFQKDNINIGTLVIVKEDNVPLNFWLLGRIVKVFYGKDKMIRVCLVKTAKGTFKRPITKLAILPFDN</sequence>
<feature type="domain" description="DUF5641" evidence="1">
    <location>
        <begin position="146"/>
        <end position="239"/>
    </location>
</feature>
<dbReference type="AlphaFoldDB" id="A0A4Y2IN15"/>
<dbReference type="PANTHER" id="PTHR47331:SF1">
    <property type="entry name" value="GAG-LIKE PROTEIN"/>
    <property type="match status" value="1"/>
</dbReference>
<name>A0A4Y2IN15_ARAVE</name>
<evidence type="ECO:0000313" key="2">
    <source>
        <dbReference type="EMBL" id="GBM79251.1"/>
    </source>
</evidence>
<dbReference type="Proteomes" id="UP000499080">
    <property type="component" value="Unassembled WGS sequence"/>
</dbReference>
<accession>A0A4Y2IN15</accession>
<dbReference type="InterPro" id="IPR036397">
    <property type="entry name" value="RNaseH_sf"/>
</dbReference>